<proteinExistence type="predicted"/>
<sequence length="236" mass="26578">MAALRANRMLPMVSAAKFWRATECKTDVEILHRKYWRHCFMADDAIMQYIIGISIAVPLCSLCAVYFGRLSCGVLRRRREKFVKRWLDDLDEQDEAAVKVAEAQLRASFALEQSLQAGIGVAYLLSEEFYQLAIWTIFEQYVAVSNAIEVKIILPRDAEADLFMTISTGAEGINAVKESLCSVDSATADAWSPDDKEAIQTKIQHGLERGFEEINEHVRQVMISWIGDVAPGHEAM</sequence>
<protein>
    <submittedName>
        <fullName evidence="2">Uncharacterized protein</fullName>
    </submittedName>
</protein>
<evidence type="ECO:0000313" key="2">
    <source>
        <dbReference type="EMBL" id="CAK9046527.1"/>
    </source>
</evidence>
<comment type="caution">
    <text evidence="2">The sequence shown here is derived from an EMBL/GenBank/DDBJ whole genome shotgun (WGS) entry which is preliminary data.</text>
</comment>
<organism evidence="2 3">
    <name type="scientific">Durusdinium trenchii</name>
    <dbReference type="NCBI Taxonomy" id="1381693"/>
    <lineage>
        <taxon>Eukaryota</taxon>
        <taxon>Sar</taxon>
        <taxon>Alveolata</taxon>
        <taxon>Dinophyceae</taxon>
        <taxon>Suessiales</taxon>
        <taxon>Symbiodiniaceae</taxon>
        <taxon>Durusdinium</taxon>
    </lineage>
</organism>
<feature type="transmembrane region" description="Helical" evidence="1">
    <location>
        <begin position="46"/>
        <end position="68"/>
    </location>
</feature>
<keyword evidence="1" id="KW-0472">Membrane</keyword>
<evidence type="ECO:0000313" key="3">
    <source>
        <dbReference type="Proteomes" id="UP001642464"/>
    </source>
</evidence>
<dbReference type="Proteomes" id="UP001642464">
    <property type="component" value="Unassembled WGS sequence"/>
</dbReference>
<gene>
    <name evidence="2" type="ORF">SCF082_LOCUS26177</name>
</gene>
<keyword evidence="1" id="KW-0812">Transmembrane</keyword>
<reference evidence="2 3" key="1">
    <citation type="submission" date="2024-02" db="EMBL/GenBank/DDBJ databases">
        <authorList>
            <person name="Chen Y."/>
            <person name="Shah S."/>
            <person name="Dougan E. K."/>
            <person name="Thang M."/>
            <person name="Chan C."/>
        </authorList>
    </citation>
    <scope>NUCLEOTIDE SEQUENCE [LARGE SCALE GENOMIC DNA]</scope>
</reference>
<evidence type="ECO:0000256" key="1">
    <source>
        <dbReference type="SAM" id="Phobius"/>
    </source>
</evidence>
<accession>A0ABP0M4W9</accession>
<keyword evidence="1" id="KW-1133">Transmembrane helix</keyword>
<keyword evidence="3" id="KW-1185">Reference proteome</keyword>
<name>A0ABP0M4W9_9DINO</name>
<dbReference type="EMBL" id="CAXAMM010019824">
    <property type="protein sequence ID" value="CAK9046527.1"/>
    <property type="molecule type" value="Genomic_DNA"/>
</dbReference>